<dbReference type="InterPro" id="IPR001466">
    <property type="entry name" value="Beta-lactam-related"/>
</dbReference>
<evidence type="ECO:0000259" key="2">
    <source>
        <dbReference type="Pfam" id="PF00144"/>
    </source>
</evidence>
<dbReference type="Proteomes" id="UP000557739">
    <property type="component" value="Unassembled WGS sequence"/>
</dbReference>
<dbReference type="AlphaFoldDB" id="A0A7W9EGE1"/>
<dbReference type="GO" id="GO:0016787">
    <property type="term" value="F:hydrolase activity"/>
    <property type="evidence" value="ECO:0007669"/>
    <property type="project" value="UniProtKB-KW"/>
</dbReference>
<sequence length="351" mass="37673">MPLSDVADAAFAPAARAVTAGAFPGATLGLITAEGERALVSTGHAQLQPMREPLTLGHWWDLASLTKVIATAPAILKLVDEGRLDLDRPIADAIPDLRQYDVGHAAERRITFRAALSHQTHLPAVEPIYTYGSDPRTLRAFVLQREWRAGPPVYSDINFILLGIAIERLTGRPLDLLPMPPGLAWRPDPGLSVATERCTWRERVLKGEVHDENASALGGAAGHAGLFGTIDGVLDFARGLLDGTGASPAALAAMRERASPTRTCGWERRVPGWPGGDACSDGALGHTGFTGTGLWLDFDRGLAWSLLTNRVHPTRHRETGIAALRRETGDRVIEAFDRKSPKPLAPPASLC</sequence>
<accession>A0A7W9EGE1</accession>
<proteinExistence type="predicted"/>
<evidence type="ECO:0000313" key="3">
    <source>
        <dbReference type="EMBL" id="MBB5697032.1"/>
    </source>
</evidence>
<dbReference type="PANTHER" id="PTHR43283">
    <property type="entry name" value="BETA-LACTAMASE-RELATED"/>
    <property type="match status" value="1"/>
</dbReference>
<organism evidence="3 4">
    <name type="scientific">Sphingomonas yantingensis</name>
    <dbReference type="NCBI Taxonomy" id="1241761"/>
    <lineage>
        <taxon>Bacteria</taxon>
        <taxon>Pseudomonadati</taxon>
        <taxon>Pseudomonadota</taxon>
        <taxon>Alphaproteobacteria</taxon>
        <taxon>Sphingomonadales</taxon>
        <taxon>Sphingomonadaceae</taxon>
        <taxon>Sphingomonas</taxon>
    </lineage>
</organism>
<gene>
    <name evidence="3" type="ORF">FHR19_000357</name>
</gene>
<protein>
    <submittedName>
        <fullName evidence="3">CubicO group peptidase (Beta-lactamase class C family)</fullName>
    </submittedName>
</protein>
<dbReference type="InterPro" id="IPR050789">
    <property type="entry name" value="Diverse_Enzym_Activities"/>
</dbReference>
<dbReference type="SUPFAM" id="SSF56601">
    <property type="entry name" value="beta-lactamase/transpeptidase-like"/>
    <property type="match status" value="1"/>
</dbReference>
<evidence type="ECO:0000256" key="1">
    <source>
        <dbReference type="ARBA" id="ARBA00022801"/>
    </source>
</evidence>
<reference evidence="3 4" key="1">
    <citation type="submission" date="2020-08" db="EMBL/GenBank/DDBJ databases">
        <title>Genomic Encyclopedia of Type Strains, Phase IV (KMG-IV): sequencing the most valuable type-strain genomes for metagenomic binning, comparative biology and taxonomic classification.</title>
        <authorList>
            <person name="Goeker M."/>
        </authorList>
    </citation>
    <scope>NUCLEOTIDE SEQUENCE [LARGE SCALE GENOMIC DNA]</scope>
    <source>
        <strain evidence="3 4">DSM 27244</strain>
    </source>
</reference>
<name>A0A7W9EGE1_9SPHN</name>
<dbReference type="Gene3D" id="3.40.710.10">
    <property type="entry name" value="DD-peptidase/beta-lactamase superfamily"/>
    <property type="match status" value="1"/>
</dbReference>
<dbReference type="RefSeq" id="WP_184023630.1">
    <property type="nucleotide sequence ID" value="NZ_JACIJJ010000001.1"/>
</dbReference>
<dbReference type="InterPro" id="IPR012338">
    <property type="entry name" value="Beta-lactam/transpept-like"/>
</dbReference>
<keyword evidence="4" id="KW-1185">Reference proteome</keyword>
<dbReference type="EMBL" id="JACIJJ010000001">
    <property type="protein sequence ID" value="MBB5697032.1"/>
    <property type="molecule type" value="Genomic_DNA"/>
</dbReference>
<comment type="caution">
    <text evidence="3">The sequence shown here is derived from an EMBL/GenBank/DDBJ whole genome shotgun (WGS) entry which is preliminary data.</text>
</comment>
<evidence type="ECO:0000313" key="4">
    <source>
        <dbReference type="Proteomes" id="UP000557739"/>
    </source>
</evidence>
<dbReference type="Pfam" id="PF00144">
    <property type="entry name" value="Beta-lactamase"/>
    <property type="match status" value="1"/>
</dbReference>
<dbReference type="PANTHER" id="PTHR43283:SF11">
    <property type="entry name" value="BETA-LACTAMASE-RELATED DOMAIN-CONTAINING PROTEIN"/>
    <property type="match status" value="1"/>
</dbReference>
<feature type="domain" description="Beta-lactamase-related" evidence="2">
    <location>
        <begin position="18"/>
        <end position="320"/>
    </location>
</feature>
<keyword evidence="1" id="KW-0378">Hydrolase</keyword>